<feature type="domain" description="Zinc finger/thioredoxin putative" evidence="1">
    <location>
        <begin position="1"/>
        <end position="36"/>
    </location>
</feature>
<sequence>MLIVCPSCASAYQIEAGKVGLEGRSVRCAACRETWFLTPADVLAGHESELAAKEEADPVSDTAWEEAAAAVRQASDLPIPAIPLRPFPRAKIRPSAGLSPSLAFGLALLAALPLACLARASVVRMVPQAAALFARIGLPVNVRGIEIRDVVAFSNPAEEGQTAELVVEGDLVGIARSDVPVGALNAEIRDAAGRVLRTFSVPAPRAVLGQAEAARFRGSLANPPADGRAIVVRFASAEPNRREARLAVDQR</sequence>
<proteinExistence type="predicted"/>
<organism evidence="2 3">
    <name type="scientific">Methylobacterium phyllostachyos</name>
    <dbReference type="NCBI Taxonomy" id="582672"/>
    <lineage>
        <taxon>Bacteria</taxon>
        <taxon>Pseudomonadati</taxon>
        <taxon>Pseudomonadota</taxon>
        <taxon>Alphaproteobacteria</taxon>
        <taxon>Hyphomicrobiales</taxon>
        <taxon>Methylobacteriaceae</taxon>
        <taxon>Methylobacterium</taxon>
    </lineage>
</organism>
<dbReference type="Pfam" id="PF13717">
    <property type="entry name" value="Zn_ribbon_4"/>
    <property type="match status" value="1"/>
</dbReference>
<protein>
    <submittedName>
        <fullName evidence="2">MJ0042 family finger-like domain-containing protein</fullName>
    </submittedName>
</protein>
<evidence type="ECO:0000259" key="1">
    <source>
        <dbReference type="Pfam" id="PF13717"/>
    </source>
</evidence>
<dbReference type="Proteomes" id="UP000198704">
    <property type="component" value="Unassembled WGS sequence"/>
</dbReference>
<dbReference type="AlphaFoldDB" id="A0A1G9Z279"/>
<dbReference type="NCBIfam" id="TIGR02098">
    <property type="entry name" value="MJ0042_CXXC"/>
    <property type="match status" value="1"/>
</dbReference>
<keyword evidence="3" id="KW-1185">Reference proteome</keyword>
<dbReference type="STRING" id="582672.SAMN05216360_10678"/>
<dbReference type="InterPro" id="IPR011723">
    <property type="entry name" value="Znf/thioredoxin_put"/>
</dbReference>
<name>A0A1G9Z279_9HYPH</name>
<accession>A0A1G9Z279</accession>
<evidence type="ECO:0000313" key="2">
    <source>
        <dbReference type="EMBL" id="SDN15430.1"/>
    </source>
</evidence>
<evidence type="ECO:0000313" key="3">
    <source>
        <dbReference type="Proteomes" id="UP000198704"/>
    </source>
</evidence>
<gene>
    <name evidence="2" type="ORF">SAMN05216360_10678</name>
</gene>
<dbReference type="OrthoDB" id="7159357at2"/>
<dbReference type="EMBL" id="FNHS01000006">
    <property type="protein sequence ID" value="SDN15430.1"/>
    <property type="molecule type" value="Genomic_DNA"/>
</dbReference>
<reference evidence="3" key="1">
    <citation type="submission" date="2016-10" db="EMBL/GenBank/DDBJ databases">
        <authorList>
            <person name="Varghese N."/>
            <person name="Submissions S."/>
        </authorList>
    </citation>
    <scope>NUCLEOTIDE SEQUENCE [LARGE SCALE GENOMIC DNA]</scope>
    <source>
        <strain evidence="3">BL47</strain>
    </source>
</reference>